<reference evidence="1" key="2">
    <citation type="journal article" date="2015" name="Fish Shellfish Immunol.">
        <title>Early steps in the European eel (Anguilla anguilla)-Vibrio vulnificus interaction in the gills: Role of the RtxA13 toxin.</title>
        <authorList>
            <person name="Callol A."/>
            <person name="Pajuelo D."/>
            <person name="Ebbesson L."/>
            <person name="Teles M."/>
            <person name="MacKenzie S."/>
            <person name="Amaro C."/>
        </authorList>
    </citation>
    <scope>NUCLEOTIDE SEQUENCE</scope>
</reference>
<reference evidence="1" key="1">
    <citation type="submission" date="2014-11" db="EMBL/GenBank/DDBJ databases">
        <authorList>
            <person name="Amaro Gonzalez C."/>
        </authorList>
    </citation>
    <scope>NUCLEOTIDE SEQUENCE</scope>
</reference>
<protein>
    <submittedName>
        <fullName evidence="1">Uncharacterized protein</fullName>
    </submittedName>
</protein>
<proteinExistence type="predicted"/>
<name>A0A0E9SCZ1_ANGAN</name>
<evidence type="ECO:0000313" key="1">
    <source>
        <dbReference type="EMBL" id="JAH38560.1"/>
    </source>
</evidence>
<dbReference type="AlphaFoldDB" id="A0A0E9SCZ1"/>
<dbReference type="EMBL" id="GBXM01070017">
    <property type="protein sequence ID" value="JAH38560.1"/>
    <property type="molecule type" value="Transcribed_RNA"/>
</dbReference>
<accession>A0A0E9SCZ1</accession>
<sequence>MVCRLRFVCAPVLKCLCRRQCQSLKK</sequence>
<organism evidence="1">
    <name type="scientific">Anguilla anguilla</name>
    <name type="common">European freshwater eel</name>
    <name type="synonym">Muraena anguilla</name>
    <dbReference type="NCBI Taxonomy" id="7936"/>
    <lineage>
        <taxon>Eukaryota</taxon>
        <taxon>Metazoa</taxon>
        <taxon>Chordata</taxon>
        <taxon>Craniata</taxon>
        <taxon>Vertebrata</taxon>
        <taxon>Euteleostomi</taxon>
        <taxon>Actinopterygii</taxon>
        <taxon>Neopterygii</taxon>
        <taxon>Teleostei</taxon>
        <taxon>Anguilliformes</taxon>
        <taxon>Anguillidae</taxon>
        <taxon>Anguilla</taxon>
    </lineage>
</organism>